<organism evidence="1 2">
    <name type="scientific">Ktedonospora formicarum</name>
    <dbReference type="NCBI Taxonomy" id="2778364"/>
    <lineage>
        <taxon>Bacteria</taxon>
        <taxon>Bacillati</taxon>
        <taxon>Chloroflexota</taxon>
        <taxon>Ktedonobacteria</taxon>
        <taxon>Ktedonobacterales</taxon>
        <taxon>Ktedonobacteraceae</taxon>
        <taxon>Ktedonospora</taxon>
    </lineage>
</organism>
<evidence type="ECO:0000313" key="1">
    <source>
        <dbReference type="EMBL" id="GHO50784.1"/>
    </source>
</evidence>
<gene>
    <name evidence="1" type="ORF">KSX_89470</name>
</gene>
<proteinExistence type="predicted"/>
<accession>A0A8J3IGK7</accession>
<dbReference type="Proteomes" id="UP000612362">
    <property type="component" value="Unassembled WGS sequence"/>
</dbReference>
<sequence length="80" mass="8655">MIRPCPECGGQRVRVAVGTPTDRALGNAPLELKQEERKVPFLTAIKGDKINYSGTTALTCTQCGYTALYATHPHKLIPDA</sequence>
<reference evidence="1" key="1">
    <citation type="submission" date="2020-10" db="EMBL/GenBank/DDBJ databases">
        <title>Taxonomic study of unclassified bacteria belonging to the class Ktedonobacteria.</title>
        <authorList>
            <person name="Yabe S."/>
            <person name="Wang C.M."/>
            <person name="Zheng Y."/>
            <person name="Sakai Y."/>
            <person name="Cavaletti L."/>
            <person name="Monciardini P."/>
            <person name="Donadio S."/>
        </authorList>
    </citation>
    <scope>NUCLEOTIDE SEQUENCE</scope>
    <source>
        <strain evidence="1">SOSP1-1</strain>
    </source>
</reference>
<dbReference type="RefSeq" id="WP_220199741.1">
    <property type="nucleotide sequence ID" value="NZ_BNJF01000009.1"/>
</dbReference>
<comment type="caution">
    <text evidence="1">The sequence shown here is derived from an EMBL/GenBank/DDBJ whole genome shotgun (WGS) entry which is preliminary data.</text>
</comment>
<dbReference type="AlphaFoldDB" id="A0A8J3IGK7"/>
<protein>
    <submittedName>
        <fullName evidence="1">Uncharacterized protein</fullName>
    </submittedName>
</protein>
<name>A0A8J3IGK7_9CHLR</name>
<keyword evidence="2" id="KW-1185">Reference proteome</keyword>
<evidence type="ECO:0000313" key="2">
    <source>
        <dbReference type="Proteomes" id="UP000612362"/>
    </source>
</evidence>
<dbReference type="EMBL" id="BNJF01000009">
    <property type="protein sequence ID" value="GHO50784.1"/>
    <property type="molecule type" value="Genomic_DNA"/>
</dbReference>